<evidence type="ECO:0000256" key="6">
    <source>
        <dbReference type="ARBA" id="ARBA00023136"/>
    </source>
</evidence>
<evidence type="ECO:0000313" key="9">
    <source>
        <dbReference type="Proteomes" id="UP000189229"/>
    </source>
</evidence>
<dbReference type="GO" id="GO:0005886">
    <property type="term" value="C:plasma membrane"/>
    <property type="evidence" value="ECO:0007669"/>
    <property type="project" value="UniProtKB-SubCell"/>
</dbReference>
<reference evidence="8 9" key="1">
    <citation type="submission" date="2017-02" db="EMBL/GenBank/DDBJ databases">
        <title>Complete genome sequences of Mycobacterium kansasii strains isolated from rhesus macaques.</title>
        <authorList>
            <person name="Panda A."/>
            <person name="Nagaraj S."/>
            <person name="Zhao X."/>
            <person name="Tettelin H."/>
            <person name="Detolla L.J."/>
        </authorList>
    </citation>
    <scope>NUCLEOTIDE SEQUENCE [LARGE SCALE GENOMIC DNA]</scope>
    <source>
        <strain evidence="8 9">11-3813</strain>
    </source>
</reference>
<keyword evidence="4 7" id="KW-0812">Transmembrane</keyword>
<dbReference type="Proteomes" id="UP000189229">
    <property type="component" value="Unassembled WGS sequence"/>
</dbReference>
<keyword evidence="6 7" id="KW-0472">Membrane</keyword>
<dbReference type="AlphaFoldDB" id="A0A1V3XUB1"/>
<name>A0A1V3XUB1_MYCKA</name>
<dbReference type="Pfam" id="PF03773">
    <property type="entry name" value="ArsP_1"/>
    <property type="match status" value="1"/>
</dbReference>
<proteinExistence type="inferred from homology"/>
<comment type="subcellular location">
    <subcellularLocation>
        <location evidence="1">Cell membrane</location>
        <topology evidence="1">Multi-pass membrane protein</topology>
    </subcellularLocation>
</comment>
<dbReference type="PANTHER" id="PTHR42775">
    <property type="entry name" value="PERMEASE RV2963-RELATED"/>
    <property type="match status" value="1"/>
</dbReference>
<keyword evidence="3" id="KW-1003">Cell membrane</keyword>
<evidence type="ECO:0000256" key="3">
    <source>
        <dbReference type="ARBA" id="ARBA00022475"/>
    </source>
</evidence>
<keyword evidence="5 7" id="KW-1133">Transmembrane helix</keyword>
<comment type="similarity">
    <text evidence="2">Belongs to the UPF0718 family.</text>
</comment>
<gene>
    <name evidence="8" type="ORF">BZL30_0744</name>
</gene>
<evidence type="ECO:0000313" key="8">
    <source>
        <dbReference type="EMBL" id="OOK82833.1"/>
    </source>
</evidence>
<evidence type="ECO:0000256" key="7">
    <source>
        <dbReference type="SAM" id="Phobius"/>
    </source>
</evidence>
<evidence type="ECO:0000256" key="5">
    <source>
        <dbReference type="ARBA" id="ARBA00022989"/>
    </source>
</evidence>
<evidence type="ECO:0000256" key="1">
    <source>
        <dbReference type="ARBA" id="ARBA00004651"/>
    </source>
</evidence>
<dbReference type="PANTHER" id="PTHR42775:SF1">
    <property type="entry name" value="PERMEASE RV2963-RELATED"/>
    <property type="match status" value="1"/>
</dbReference>
<evidence type="ECO:0000256" key="4">
    <source>
        <dbReference type="ARBA" id="ARBA00022692"/>
    </source>
</evidence>
<evidence type="ECO:0000256" key="2">
    <source>
        <dbReference type="ARBA" id="ARBA00006386"/>
    </source>
</evidence>
<dbReference type="InterPro" id="IPR005524">
    <property type="entry name" value="DUF318"/>
</dbReference>
<organism evidence="8 9">
    <name type="scientific">Mycobacterium kansasii</name>
    <dbReference type="NCBI Taxonomy" id="1768"/>
    <lineage>
        <taxon>Bacteria</taxon>
        <taxon>Bacillati</taxon>
        <taxon>Actinomycetota</taxon>
        <taxon>Actinomycetes</taxon>
        <taxon>Mycobacteriales</taxon>
        <taxon>Mycobacteriaceae</taxon>
        <taxon>Mycobacterium</taxon>
    </lineage>
</organism>
<dbReference type="EMBL" id="MVBM01000001">
    <property type="protein sequence ID" value="OOK82833.1"/>
    <property type="molecule type" value="Genomic_DNA"/>
</dbReference>
<dbReference type="InterPro" id="IPR053166">
    <property type="entry name" value="UPF0718_permease"/>
</dbReference>
<feature type="transmembrane region" description="Helical" evidence="7">
    <location>
        <begin position="15"/>
        <end position="33"/>
    </location>
</feature>
<sequence length="104" mass="11863">MGHALALAGSMTWEILWALILGFALSAMVQAVVRRETIVALMGDDKPRTLAVAAGLGPHRRRARMRRWRWRGRCFGKARTSPPPWHSRSVPPIWSWSWASSWRC</sequence>
<accession>A0A1V3XUB1</accession>
<comment type="caution">
    <text evidence="8">The sequence shown here is derived from an EMBL/GenBank/DDBJ whole genome shotgun (WGS) entry which is preliminary data.</text>
</comment>
<protein>
    <submittedName>
        <fullName evidence="8">Putative permease family protein</fullName>
    </submittedName>
</protein>